<evidence type="ECO:0000256" key="4">
    <source>
        <dbReference type="ARBA" id="ARBA00022723"/>
    </source>
</evidence>
<dbReference type="Pfam" id="PF00173">
    <property type="entry name" value="Cyt-b5"/>
    <property type="match status" value="1"/>
</dbReference>
<keyword evidence="4" id="KW-0479">Metal-binding</keyword>
<accession>A0AAW1T3X1</accession>
<organism evidence="11 12">
    <name type="scientific">Apatococcus fuscideae</name>
    <dbReference type="NCBI Taxonomy" id="2026836"/>
    <lineage>
        <taxon>Eukaryota</taxon>
        <taxon>Viridiplantae</taxon>
        <taxon>Chlorophyta</taxon>
        <taxon>core chlorophytes</taxon>
        <taxon>Trebouxiophyceae</taxon>
        <taxon>Chlorellales</taxon>
        <taxon>Chlorellaceae</taxon>
        <taxon>Apatococcus</taxon>
    </lineage>
</organism>
<feature type="domain" description="Cytochrome b5 heme-binding" evidence="10">
    <location>
        <begin position="4"/>
        <end position="118"/>
    </location>
</feature>
<protein>
    <recommendedName>
        <fullName evidence="8">Cytochrome b5 domain-containing protein 1</fullName>
    </recommendedName>
</protein>
<dbReference type="EMBL" id="JALJOV010000437">
    <property type="protein sequence ID" value="KAK9863721.1"/>
    <property type="molecule type" value="Genomic_DNA"/>
</dbReference>
<comment type="function">
    <text evidence="9">Radial spoke stalk protein that binds heme under oxidizing conditions. Required for the coordinated beating of multiple cilia maybe by functioning in a redox signaling pathway.</text>
</comment>
<evidence type="ECO:0000256" key="3">
    <source>
        <dbReference type="ARBA" id="ARBA00022617"/>
    </source>
</evidence>
<proteinExistence type="predicted"/>
<name>A0AAW1T3X1_9CHLO</name>
<evidence type="ECO:0000256" key="6">
    <source>
        <dbReference type="ARBA" id="ARBA00023212"/>
    </source>
</evidence>
<dbReference type="InterPro" id="IPR036400">
    <property type="entry name" value="Cyt_B5-like_heme/steroid_sf"/>
</dbReference>
<keyword evidence="3" id="KW-0349">Heme</keyword>
<evidence type="ECO:0000256" key="9">
    <source>
        <dbReference type="ARBA" id="ARBA00046139"/>
    </source>
</evidence>
<evidence type="ECO:0000256" key="2">
    <source>
        <dbReference type="ARBA" id="ARBA00022490"/>
    </source>
</evidence>
<dbReference type="GO" id="GO:0005930">
    <property type="term" value="C:axoneme"/>
    <property type="evidence" value="ECO:0007669"/>
    <property type="project" value="UniProtKB-SubCell"/>
</dbReference>
<dbReference type="PROSITE" id="PS50255">
    <property type="entry name" value="CYTOCHROME_B5_2"/>
    <property type="match status" value="1"/>
</dbReference>
<keyword evidence="6" id="KW-0206">Cytoskeleton</keyword>
<dbReference type="SUPFAM" id="SSF55856">
    <property type="entry name" value="Cytochrome b5-like heme/steroid binding domain"/>
    <property type="match status" value="1"/>
</dbReference>
<dbReference type="AlphaFoldDB" id="A0AAW1T3X1"/>
<dbReference type="SMART" id="SM01117">
    <property type="entry name" value="Cyt-b5"/>
    <property type="match status" value="1"/>
</dbReference>
<comment type="subcellular location">
    <subcellularLocation>
        <location evidence="1">Cytoplasm</location>
        <location evidence="1">Cytoskeleton</location>
        <location evidence="1">Cilium axoneme</location>
    </subcellularLocation>
</comment>
<evidence type="ECO:0000313" key="11">
    <source>
        <dbReference type="EMBL" id="KAK9863721.1"/>
    </source>
</evidence>
<gene>
    <name evidence="11" type="ORF">WJX84_005729</name>
</gene>
<evidence type="ECO:0000259" key="10">
    <source>
        <dbReference type="PROSITE" id="PS50255"/>
    </source>
</evidence>
<evidence type="ECO:0000256" key="8">
    <source>
        <dbReference type="ARBA" id="ARBA00040649"/>
    </source>
</evidence>
<keyword evidence="12" id="KW-1185">Reference proteome</keyword>
<dbReference type="Proteomes" id="UP001485043">
    <property type="component" value="Unassembled WGS sequence"/>
</dbReference>
<evidence type="ECO:0000313" key="12">
    <source>
        <dbReference type="Proteomes" id="UP001485043"/>
    </source>
</evidence>
<reference evidence="11 12" key="1">
    <citation type="journal article" date="2024" name="Nat. Commun.">
        <title>Phylogenomics reveals the evolutionary origins of lichenization in chlorophyte algae.</title>
        <authorList>
            <person name="Puginier C."/>
            <person name="Libourel C."/>
            <person name="Otte J."/>
            <person name="Skaloud P."/>
            <person name="Haon M."/>
            <person name="Grisel S."/>
            <person name="Petersen M."/>
            <person name="Berrin J.G."/>
            <person name="Delaux P.M."/>
            <person name="Dal Grande F."/>
            <person name="Keller J."/>
        </authorList>
    </citation>
    <scope>NUCLEOTIDE SEQUENCE [LARGE SCALE GENOMIC DNA]</scope>
    <source>
        <strain evidence="11 12">SAG 2523</strain>
    </source>
</reference>
<evidence type="ECO:0000256" key="5">
    <source>
        <dbReference type="ARBA" id="ARBA00023004"/>
    </source>
</evidence>
<keyword evidence="2" id="KW-0963">Cytoplasm</keyword>
<evidence type="ECO:0000256" key="7">
    <source>
        <dbReference type="ARBA" id="ARBA00023273"/>
    </source>
</evidence>
<dbReference type="GO" id="GO:0046872">
    <property type="term" value="F:metal ion binding"/>
    <property type="evidence" value="ECO:0007669"/>
    <property type="project" value="UniProtKB-KW"/>
</dbReference>
<comment type="caution">
    <text evidence="11">The sequence shown here is derived from an EMBL/GenBank/DDBJ whole genome shotgun (WGS) entry which is preliminary data.</text>
</comment>
<dbReference type="InterPro" id="IPR001199">
    <property type="entry name" value="Cyt_B5-like_heme/steroid-bd"/>
</dbReference>
<keyword evidence="5" id="KW-0408">Iron</keyword>
<dbReference type="PANTHER" id="PTHR21281:SF0">
    <property type="entry name" value="CYTOCHROME B5 DOMAIN-CONTAINING PROTEIN 1"/>
    <property type="match status" value="1"/>
</dbReference>
<dbReference type="Gene3D" id="3.10.120.10">
    <property type="entry name" value="Cytochrome b5-like heme/steroid binding domain"/>
    <property type="match status" value="1"/>
</dbReference>
<evidence type="ECO:0000256" key="1">
    <source>
        <dbReference type="ARBA" id="ARBA00004430"/>
    </source>
</evidence>
<dbReference type="PANTHER" id="PTHR21281">
    <property type="entry name" value="CYTOCHROME B5 DOMAIN-CONTAINING PROTEIN 1"/>
    <property type="match status" value="1"/>
</dbReference>
<dbReference type="InterPro" id="IPR052320">
    <property type="entry name" value="Cytochrome_b5_domain"/>
</dbReference>
<sequence length="219" mass="24456">MGPIRFFTPAEVARHNTIWDCWVTFLGQVFDVTSLVKAQPGPAAQPIIKAAGTDISSWFDADTVDVRTRLNEETGMQEPDCPQGVFIHVPPPNPSTRWDGSFETPWWNDAQYRVGRLTAGVLRVLVKNVVAEQSYTLEVPQEETLQEIQQRYTSINQHAGSYVWTALPHGGSGNQNFKVLDMTKTLHENQVFGNAPEPGSVGEHIPTIHLYWTDDLTIG</sequence>
<keyword evidence="7" id="KW-0966">Cell projection</keyword>